<keyword evidence="1" id="KW-0853">WD repeat</keyword>
<name>A0AAD9CVC4_PAPLA</name>
<dbReference type="InterPro" id="IPR001680">
    <property type="entry name" value="WD40_rpt"/>
</dbReference>
<dbReference type="PANTHER" id="PTHR22889">
    <property type="entry name" value="WD REPEAT-CONTAINING PROTEIN 89"/>
    <property type="match status" value="1"/>
</dbReference>
<feature type="compositionally biased region" description="Acidic residues" evidence="3">
    <location>
        <begin position="407"/>
        <end position="434"/>
    </location>
</feature>
<evidence type="ECO:0000256" key="2">
    <source>
        <dbReference type="ARBA" id="ARBA00022737"/>
    </source>
</evidence>
<accession>A0AAD9CVC4</accession>
<dbReference type="SUPFAM" id="SSF50978">
    <property type="entry name" value="WD40 repeat-like"/>
    <property type="match status" value="1"/>
</dbReference>
<organism evidence="4 5">
    <name type="scientific">Papiliotrema laurentii</name>
    <name type="common">Cryptococcus laurentii</name>
    <dbReference type="NCBI Taxonomy" id="5418"/>
    <lineage>
        <taxon>Eukaryota</taxon>
        <taxon>Fungi</taxon>
        <taxon>Dikarya</taxon>
        <taxon>Basidiomycota</taxon>
        <taxon>Agaricomycotina</taxon>
        <taxon>Tremellomycetes</taxon>
        <taxon>Tremellales</taxon>
        <taxon>Rhynchogastremaceae</taxon>
        <taxon>Papiliotrema</taxon>
    </lineage>
</organism>
<dbReference type="Gene3D" id="2.130.10.10">
    <property type="entry name" value="YVTN repeat-like/Quinoprotein amine dehydrogenase"/>
    <property type="match status" value="1"/>
</dbReference>
<dbReference type="EMBL" id="JAODAN010000008">
    <property type="protein sequence ID" value="KAK1922744.1"/>
    <property type="molecule type" value="Genomic_DNA"/>
</dbReference>
<evidence type="ECO:0000313" key="5">
    <source>
        <dbReference type="Proteomes" id="UP001182556"/>
    </source>
</evidence>
<sequence>MPAQAPVAYATLSSALPSKPYILGITPATITPHLLLRHPSTEITIADNQTLQPVDVLRGGHTGHISSVRADEGSIWSAGKEGAIVRWDERTRTPGLNIKAFVRKPLPVLALAVSERDNLVIGGTELVSSEAHILFWDTRNAKQPMYSHTSTHSDDLTHLSLLPSTSSFLSGSSSNPLPSRLLLSTSTDGLVALSNPQESDEEEAVLAAENWGQSIADAGAYAHKGKMKVWARSDMDGVATWDIGKGEEDELQLQDFMENGTEVYRGKTFAHSPRGPAVVRSAEEEREDKAGVFHSEYLIDVVPSLGVTKRGIPTIGLGSNAGDILLVHQTHHEQALNPSAFFLSGPGHARGHKDVVRAMYHDIANEAIYTGSEDGVLSGWSLASLPNRLVVGDPDIDDDGGDGREDVESEDESEESEIETEESEMDVDDDEEEEERGHRSGPILGRGVEDRKERRRQKRTNPY</sequence>
<reference evidence="4" key="1">
    <citation type="submission" date="2023-02" db="EMBL/GenBank/DDBJ databases">
        <title>Identification and recombinant expression of a fungal hydrolase from Papiliotrema laurentii that hydrolyzes apple cutin and clears colloidal polyester polyurethane.</title>
        <authorList>
            <consortium name="DOE Joint Genome Institute"/>
            <person name="Roman V.A."/>
            <person name="Bojanowski C."/>
            <person name="Crable B.R."/>
            <person name="Wagner D.N."/>
            <person name="Hung C.S."/>
            <person name="Nadeau L.J."/>
            <person name="Schratz L."/>
            <person name="Haridas S."/>
            <person name="Pangilinan J."/>
            <person name="Lipzen A."/>
            <person name="Na H."/>
            <person name="Yan M."/>
            <person name="Ng V."/>
            <person name="Grigoriev I.V."/>
            <person name="Spatafora J.W."/>
            <person name="Barlow D."/>
            <person name="Biffinger J."/>
            <person name="Kelley-Loughnane N."/>
            <person name="Varaljay V.A."/>
            <person name="Crookes-Goodson W.J."/>
        </authorList>
    </citation>
    <scope>NUCLEOTIDE SEQUENCE</scope>
    <source>
        <strain evidence="4">5307AH</strain>
    </source>
</reference>
<protein>
    <recommendedName>
        <fullName evidence="6">WD40 repeat-like protein</fullName>
    </recommendedName>
</protein>
<evidence type="ECO:0000256" key="1">
    <source>
        <dbReference type="ARBA" id="ARBA00022574"/>
    </source>
</evidence>
<feature type="compositionally biased region" description="Basic residues" evidence="3">
    <location>
        <begin position="453"/>
        <end position="463"/>
    </location>
</feature>
<dbReference type="SMART" id="SM00320">
    <property type="entry name" value="WD40"/>
    <property type="match status" value="3"/>
</dbReference>
<dbReference type="InterPro" id="IPR039328">
    <property type="entry name" value="WDR89"/>
</dbReference>
<gene>
    <name evidence="4" type="ORF">DB88DRAFT_496155</name>
</gene>
<evidence type="ECO:0000256" key="3">
    <source>
        <dbReference type="SAM" id="MobiDB-lite"/>
    </source>
</evidence>
<dbReference type="InterPro" id="IPR036322">
    <property type="entry name" value="WD40_repeat_dom_sf"/>
</dbReference>
<evidence type="ECO:0000313" key="4">
    <source>
        <dbReference type="EMBL" id="KAK1922744.1"/>
    </source>
</evidence>
<proteinExistence type="predicted"/>
<dbReference type="InterPro" id="IPR015943">
    <property type="entry name" value="WD40/YVTN_repeat-like_dom_sf"/>
</dbReference>
<keyword evidence="2" id="KW-0677">Repeat</keyword>
<feature type="region of interest" description="Disordered" evidence="3">
    <location>
        <begin position="391"/>
        <end position="463"/>
    </location>
</feature>
<evidence type="ECO:0008006" key="6">
    <source>
        <dbReference type="Google" id="ProtNLM"/>
    </source>
</evidence>
<dbReference type="PANTHER" id="PTHR22889:SF0">
    <property type="entry name" value="WD REPEAT-CONTAINING PROTEIN 89"/>
    <property type="match status" value="1"/>
</dbReference>
<comment type="caution">
    <text evidence="4">The sequence shown here is derived from an EMBL/GenBank/DDBJ whole genome shotgun (WGS) entry which is preliminary data.</text>
</comment>
<dbReference type="Proteomes" id="UP001182556">
    <property type="component" value="Unassembled WGS sequence"/>
</dbReference>
<keyword evidence="5" id="KW-1185">Reference proteome</keyword>
<dbReference type="AlphaFoldDB" id="A0AAD9CVC4"/>